<name>A0A8J4SLG0_9TREM</name>
<dbReference type="InterPro" id="IPR007533">
    <property type="entry name" value="Cyt_c_oxidase_assmbl_CtaG"/>
</dbReference>
<dbReference type="FunFam" id="2.60.370.10:FF:000001">
    <property type="entry name" value="COX11 cytochrome c oxidase assembly homolog"/>
    <property type="match status" value="1"/>
</dbReference>
<dbReference type="EMBL" id="LUCH01005689">
    <property type="protein sequence ID" value="KAF5397860.1"/>
    <property type="molecule type" value="Genomic_DNA"/>
</dbReference>
<evidence type="ECO:0000256" key="8">
    <source>
        <dbReference type="SAM" id="Phobius"/>
    </source>
</evidence>
<dbReference type="GO" id="GO:0005743">
    <property type="term" value="C:mitochondrial inner membrane"/>
    <property type="evidence" value="ECO:0007669"/>
    <property type="project" value="UniProtKB-SubCell"/>
</dbReference>
<comment type="caution">
    <text evidence="9">The sequence shown here is derived from an EMBL/GenBank/DDBJ whole genome shotgun (WGS) entry which is preliminary data.</text>
</comment>
<dbReference type="AlphaFoldDB" id="A0A8J4SLG0"/>
<evidence type="ECO:0000256" key="1">
    <source>
        <dbReference type="ARBA" id="ARBA00004007"/>
    </source>
</evidence>
<dbReference type="Pfam" id="PF04442">
    <property type="entry name" value="CtaG_Cox11"/>
    <property type="match status" value="1"/>
</dbReference>
<evidence type="ECO:0000256" key="7">
    <source>
        <dbReference type="ARBA" id="ARBA00068998"/>
    </source>
</evidence>
<organism evidence="9 10">
    <name type="scientific">Paragonimus heterotremus</name>
    <dbReference type="NCBI Taxonomy" id="100268"/>
    <lineage>
        <taxon>Eukaryota</taxon>
        <taxon>Metazoa</taxon>
        <taxon>Spiralia</taxon>
        <taxon>Lophotrochozoa</taxon>
        <taxon>Platyhelminthes</taxon>
        <taxon>Trematoda</taxon>
        <taxon>Digenea</taxon>
        <taxon>Plagiorchiida</taxon>
        <taxon>Troglotremata</taxon>
        <taxon>Troglotrematidae</taxon>
        <taxon>Paragonimus</taxon>
    </lineage>
</organism>
<gene>
    <name evidence="9" type="ORF">PHET_09089</name>
</gene>
<accession>A0A8J4SLG0</accession>
<keyword evidence="3 8" id="KW-0812">Transmembrane</keyword>
<keyword evidence="4 8" id="KW-1133">Transmembrane helix</keyword>
<sequence length="222" mass="25652">MFIRTFTRLFGLHGPRFFSSHSSRKSYESRTFLYYTLSMGITMLGVGYAGVPIYRIYCSRYSSGTNVEFARAKSENIRNMKPVQDRQITVYFSADTYSNMAWNFKPVQTHLTVMPGETALAFYSAENPTDEPIIGIATYTIVPPEASKYFNKIQCFCFEEQRLNPHEKVDMPVFFYLDPEFAEDPKLFRANHIILHYTFFQARREKLSIPGISSTNVQPVTS</sequence>
<dbReference type="GO" id="GO:0005507">
    <property type="term" value="F:copper ion binding"/>
    <property type="evidence" value="ECO:0007669"/>
    <property type="project" value="InterPro"/>
</dbReference>
<keyword evidence="10" id="KW-1185">Reference proteome</keyword>
<evidence type="ECO:0000256" key="6">
    <source>
        <dbReference type="ARBA" id="ARBA00063165"/>
    </source>
</evidence>
<dbReference type="PANTHER" id="PTHR21320">
    <property type="entry name" value="CYTOCHROME C OXIDASE ASSEMBLY PROTEIN COX11-RELATED"/>
    <property type="match status" value="1"/>
</dbReference>
<dbReference type="Gene3D" id="2.60.370.10">
    <property type="entry name" value="Ctag/Cox11"/>
    <property type="match status" value="1"/>
</dbReference>
<dbReference type="PIRSF" id="PIRSF005413">
    <property type="entry name" value="COX11"/>
    <property type="match status" value="1"/>
</dbReference>
<proteinExistence type="inferred from homology"/>
<feature type="transmembrane region" description="Helical" evidence="8">
    <location>
        <begin position="32"/>
        <end position="54"/>
    </location>
</feature>
<keyword evidence="5 8" id="KW-0472">Membrane</keyword>
<evidence type="ECO:0000256" key="5">
    <source>
        <dbReference type="ARBA" id="ARBA00023136"/>
    </source>
</evidence>
<evidence type="ECO:0000256" key="3">
    <source>
        <dbReference type="ARBA" id="ARBA00022692"/>
    </source>
</evidence>
<dbReference type="OrthoDB" id="1704689at2759"/>
<dbReference type="Proteomes" id="UP000748531">
    <property type="component" value="Unassembled WGS sequence"/>
</dbReference>
<dbReference type="InterPro" id="IPR023471">
    <property type="entry name" value="CtaG/Cox11_dom_sf"/>
</dbReference>
<comment type="subcellular location">
    <subcellularLocation>
        <location evidence="2">Mitochondrion inner membrane</location>
        <topology evidence="2">Single-pass membrane protein</topology>
        <orientation evidence="2">Intermembrane side</orientation>
    </subcellularLocation>
</comment>
<evidence type="ECO:0000256" key="4">
    <source>
        <dbReference type="ARBA" id="ARBA00022989"/>
    </source>
</evidence>
<protein>
    <recommendedName>
        <fullName evidence="7">Cytochrome c oxidase assembly protein COX11, mitochondrial</fullName>
    </recommendedName>
</protein>
<comment type="subunit">
    <text evidence="6">Interacts with CNNM4/ACDP4. Interacts with RANBP2.</text>
</comment>
<comment type="function">
    <text evidence="1">Exerts its effect at some terminal stage of cytochrome c oxidase synthesis, probably by being involved in the insertion of the copper B into subunit I.</text>
</comment>
<evidence type="ECO:0000313" key="9">
    <source>
        <dbReference type="EMBL" id="KAF5397860.1"/>
    </source>
</evidence>
<dbReference type="SUPFAM" id="SSF110111">
    <property type="entry name" value="Ctag/Cox11"/>
    <property type="match status" value="1"/>
</dbReference>
<dbReference type="PANTHER" id="PTHR21320:SF3">
    <property type="entry name" value="CYTOCHROME C OXIDASE ASSEMBLY PROTEIN COX11, MITOCHONDRIAL-RELATED"/>
    <property type="match status" value="1"/>
</dbReference>
<evidence type="ECO:0000313" key="10">
    <source>
        <dbReference type="Proteomes" id="UP000748531"/>
    </source>
</evidence>
<dbReference type="NCBIfam" id="NF003465">
    <property type="entry name" value="PRK05089.1"/>
    <property type="match status" value="1"/>
</dbReference>
<evidence type="ECO:0000256" key="2">
    <source>
        <dbReference type="ARBA" id="ARBA00004243"/>
    </source>
</evidence>
<reference evidence="9" key="1">
    <citation type="submission" date="2019-05" db="EMBL/GenBank/DDBJ databases">
        <title>Annotation for the trematode Paragonimus heterotremus.</title>
        <authorList>
            <person name="Choi Y.-J."/>
        </authorList>
    </citation>
    <scope>NUCLEOTIDE SEQUENCE</scope>
    <source>
        <strain evidence="9">LC</strain>
    </source>
</reference>
<dbReference type="HAMAP" id="MF_00155">
    <property type="entry name" value="CtaG"/>
    <property type="match status" value="1"/>
</dbReference>